<dbReference type="PANTHER" id="PTHR10972:SF205">
    <property type="entry name" value="OXYSTEROL-BINDING PROTEIN 1"/>
    <property type="match status" value="1"/>
</dbReference>
<evidence type="ECO:0008006" key="7">
    <source>
        <dbReference type="Google" id="ProtNLM"/>
    </source>
</evidence>
<feature type="region of interest" description="Disordered" evidence="4">
    <location>
        <begin position="1"/>
        <end position="26"/>
    </location>
</feature>
<dbReference type="STRING" id="1157962.A0A250WU82"/>
<dbReference type="Gene3D" id="2.40.160.120">
    <property type="match status" value="1"/>
</dbReference>
<dbReference type="GO" id="GO:0016020">
    <property type="term" value="C:membrane"/>
    <property type="evidence" value="ECO:0007669"/>
    <property type="project" value="TreeGrafter"/>
</dbReference>
<name>A0A250WU82_9CHLO</name>
<evidence type="ECO:0000313" key="5">
    <source>
        <dbReference type="EMBL" id="GAX74182.1"/>
    </source>
</evidence>
<dbReference type="GO" id="GO:0005829">
    <property type="term" value="C:cytosol"/>
    <property type="evidence" value="ECO:0007669"/>
    <property type="project" value="TreeGrafter"/>
</dbReference>
<dbReference type="PROSITE" id="PS01013">
    <property type="entry name" value="OSBP"/>
    <property type="match status" value="1"/>
</dbReference>
<feature type="region of interest" description="Disordered" evidence="4">
    <location>
        <begin position="303"/>
        <end position="339"/>
    </location>
</feature>
<dbReference type="SUPFAM" id="SSF144000">
    <property type="entry name" value="Oxysterol-binding protein-like"/>
    <property type="match status" value="2"/>
</dbReference>
<protein>
    <recommendedName>
        <fullName evidence="7">Oxysterol-binding protein</fullName>
    </recommendedName>
</protein>
<dbReference type="GO" id="GO:0032934">
    <property type="term" value="F:sterol binding"/>
    <property type="evidence" value="ECO:0007669"/>
    <property type="project" value="TreeGrafter"/>
</dbReference>
<dbReference type="AlphaFoldDB" id="A0A250WU82"/>
<proteinExistence type="inferred from homology"/>
<evidence type="ECO:0000256" key="2">
    <source>
        <dbReference type="ARBA" id="ARBA00022553"/>
    </source>
</evidence>
<dbReference type="InterPro" id="IPR000648">
    <property type="entry name" value="Oxysterol-bd"/>
</dbReference>
<comment type="caution">
    <text evidence="5">The sequence shown here is derived from an EMBL/GenBank/DDBJ whole genome shotgun (WGS) entry which is preliminary data.</text>
</comment>
<keyword evidence="6" id="KW-1185">Reference proteome</keyword>
<evidence type="ECO:0000256" key="3">
    <source>
        <dbReference type="RuleBase" id="RU003844"/>
    </source>
</evidence>
<dbReference type="EMBL" id="BEGY01000006">
    <property type="protein sequence ID" value="GAX74182.1"/>
    <property type="molecule type" value="Genomic_DNA"/>
</dbReference>
<accession>A0A250WU82</accession>
<reference evidence="5 6" key="1">
    <citation type="submission" date="2017-08" db="EMBL/GenBank/DDBJ databases">
        <title>Acidophilic green algal genome provides insights into adaptation to an acidic environment.</title>
        <authorList>
            <person name="Hirooka S."/>
            <person name="Hirose Y."/>
            <person name="Kanesaki Y."/>
            <person name="Higuchi S."/>
            <person name="Fujiwara T."/>
            <person name="Onuma R."/>
            <person name="Era A."/>
            <person name="Ohbayashi R."/>
            <person name="Uzuka A."/>
            <person name="Nozaki H."/>
            <person name="Yoshikawa H."/>
            <person name="Miyagishima S.Y."/>
        </authorList>
    </citation>
    <scope>NUCLEOTIDE SEQUENCE [LARGE SCALE GENOMIC DNA]</scope>
    <source>
        <strain evidence="5 6">NIES-2499</strain>
    </source>
</reference>
<evidence type="ECO:0000256" key="4">
    <source>
        <dbReference type="SAM" id="MobiDB-lite"/>
    </source>
</evidence>
<dbReference type="InterPro" id="IPR018494">
    <property type="entry name" value="Oxysterol-bd_CS"/>
</dbReference>
<comment type="similarity">
    <text evidence="1 3">Belongs to the OSBP family.</text>
</comment>
<dbReference type="Pfam" id="PF01237">
    <property type="entry name" value="Oxysterol_BP"/>
    <property type="match status" value="1"/>
</dbReference>
<dbReference type="InterPro" id="IPR037239">
    <property type="entry name" value="OSBP_sf"/>
</dbReference>
<feature type="region of interest" description="Disordered" evidence="4">
    <location>
        <begin position="357"/>
        <end position="403"/>
    </location>
</feature>
<evidence type="ECO:0000256" key="1">
    <source>
        <dbReference type="ARBA" id="ARBA00008842"/>
    </source>
</evidence>
<dbReference type="PANTHER" id="PTHR10972">
    <property type="entry name" value="OXYSTEROL-BINDING PROTEIN-RELATED"/>
    <property type="match status" value="1"/>
</dbReference>
<sequence length="490" mass="54406">MFKKLLSSSRKGDVGSKGLSDEQSGPLNEMTETLLHPDAHEEGGISCNNEALLKDQQKAILEWITSMGKRLLLGNIDLINTPFPVIMFEPRSYLEKLADVWVYPRFLSLAAESTDPLDRMKLVITWFTAGLHHGMDKWKKPFNPILGETWQAKLSDGSTMFMEQISHHPPVSAFNIEGPGGSYRFVGLSQPNKVTLLLKQYGFKTVAKGFRYVEFHDGTRIDITYPAYCMKGVVYAKRPRAEVDGIAVFMDVKNGLRAELRFGAVKGGSGVLRRSDAVTGEIRETAPDIPLSPKQLIHANSSAIESNRHPSSLSLKSKSDDDGTFESASEMDWEERGQDSEAAFGAQAFLAGVEAEVERACPNSPPDPKPSSTGVATEKEGGSLFSRTGGMLGISNSQHASGRGEECCGQILSRIEGSWLSNLDFDGRRLWSLRTETPDKWMPAENPLPSDCRYRKDLVVLETGDVIESQKWKERLEQMQRNDKKLRGHH</sequence>
<gene>
    <name evidence="5" type="ORF">CEUSTIGMA_g1631.t1</name>
</gene>
<evidence type="ECO:0000313" key="6">
    <source>
        <dbReference type="Proteomes" id="UP000232323"/>
    </source>
</evidence>
<dbReference type="Proteomes" id="UP000232323">
    <property type="component" value="Unassembled WGS sequence"/>
</dbReference>
<organism evidence="5 6">
    <name type="scientific">Chlamydomonas eustigma</name>
    <dbReference type="NCBI Taxonomy" id="1157962"/>
    <lineage>
        <taxon>Eukaryota</taxon>
        <taxon>Viridiplantae</taxon>
        <taxon>Chlorophyta</taxon>
        <taxon>core chlorophytes</taxon>
        <taxon>Chlorophyceae</taxon>
        <taxon>CS clade</taxon>
        <taxon>Chlamydomonadales</taxon>
        <taxon>Chlamydomonadaceae</taxon>
        <taxon>Chlamydomonas</taxon>
    </lineage>
</organism>
<keyword evidence="2" id="KW-0597">Phosphoprotein</keyword>
<dbReference type="OrthoDB" id="14833at2759"/>